<accession>A0A391P784</accession>
<feature type="non-terminal residue" evidence="1">
    <location>
        <position position="1"/>
    </location>
</feature>
<evidence type="ECO:0000313" key="1">
    <source>
        <dbReference type="EMBL" id="GCA65483.1"/>
    </source>
</evidence>
<dbReference type="Proteomes" id="UP000265618">
    <property type="component" value="Unassembled WGS sequence"/>
</dbReference>
<reference evidence="1 2" key="1">
    <citation type="journal article" date="2018" name="PLoS ONE">
        <title>The draft genome of Kipferlia bialata reveals reductive genome evolution in fornicate parasites.</title>
        <authorList>
            <person name="Tanifuji G."/>
            <person name="Takabayashi S."/>
            <person name="Kume K."/>
            <person name="Takagi M."/>
            <person name="Nakayama T."/>
            <person name="Kamikawa R."/>
            <person name="Inagaki Y."/>
            <person name="Hashimoto T."/>
        </authorList>
    </citation>
    <scope>NUCLEOTIDE SEQUENCE [LARGE SCALE GENOMIC DNA]</scope>
    <source>
        <strain evidence="1">NY0173</strain>
    </source>
</reference>
<keyword evidence="2" id="KW-1185">Reference proteome</keyword>
<dbReference type="AlphaFoldDB" id="A0A391P784"/>
<sequence length="98" mass="11356">LLGTAVTGGYGHPCLTMLYGYEDHILGEGERYQERDQDMESVAEGIVRDMVQTNGWDPDTVLRMDKSEMDRYISTGLFVTEGVYRRCRYTPYHEHDQE</sequence>
<dbReference type="EMBL" id="BDIP01011304">
    <property type="protein sequence ID" value="GCA65483.1"/>
    <property type="molecule type" value="Genomic_DNA"/>
</dbReference>
<proteinExistence type="predicted"/>
<evidence type="ECO:0000313" key="2">
    <source>
        <dbReference type="Proteomes" id="UP000265618"/>
    </source>
</evidence>
<protein>
    <submittedName>
        <fullName evidence="1">Uncharacterized protein</fullName>
    </submittedName>
</protein>
<organism evidence="1 2">
    <name type="scientific">Kipferlia bialata</name>
    <dbReference type="NCBI Taxonomy" id="797122"/>
    <lineage>
        <taxon>Eukaryota</taxon>
        <taxon>Metamonada</taxon>
        <taxon>Carpediemonas-like organisms</taxon>
        <taxon>Kipferlia</taxon>
    </lineage>
</organism>
<comment type="caution">
    <text evidence="1">The sequence shown here is derived from an EMBL/GenBank/DDBJ whole genome shotgun (WGS) entry which is preliminary data.</text>
</comment>
<gene>
    <name evidence="1" type="ORF">KIPB_017227</name>
</gene>
<name>A0A391P784_9EUKA</name>